<proteinExistence type="predicted"/>
<protein>
    <submittedName>
        <fullName evidence="1">Uncharacterized protein</fullName>
    </submittedName>
</protein>
<gene>
    <name evidence="1" type="ORF">SteCoe_24301</name>
</gene>
<sequence length="303" mass="35059">MLMNNEDKLFSSEKNSLARYSSIKRQKVSLIEEIYNKVEIPLLNCLSKSPFSNRGNKSARSNNLTPKLNSVAMQRLEHYTNTLLQANSSTKSKPHYITQRSSQKHKLYRSPVKFSKQREIPSSPLREKNLEFTTKPIKSPSPVKDEIILNDLKLAIQNIKSKGEECKTARSQNTFSPKKTSNLRESNKKDMCNAIKGIVKQCENIKNNIRSTEKIENNIVKEAKVVKQYTSAMKWTTDKLHEWADYEKPIMKELYDQDLFTKNLQKEHAEGISKDLSNRSCHEIRSQAKFIKKVLIKNKLKLL</sequence>
<dbReference type="EMBL" id="MPUH01000636">
    <property type="protein sequence ID" value="OMJ76359.1"/>
    <property type="molecule type" value="Genomic_DNA"/>
</dbReference>
<dbReference type="AlphaFoldDB" id="A0A1R2BHZ3"/>
<evidence type="ECO:0000313" key="1">
    <source>
        <dbReference type="EMBL" id="OMJ76359.1"/>
    </source>
</evidence>
<evidence type="ECO:0000313" key="2">
    <source>
        <dbReference type="Proteomes" id="UP000187209"/>
    </source>
</evidence>
<organism evidence="1 2">
    <name type="scientific">Stentor coeruleus</name>
    <dbReference type="NCBI Taxonomy" id="5963"/>
    <lineage>
        <taxon>Eukaryota</taxon>
        <taxon>Sar</taxon>
        <taxon>Alveolata</taxon>
        <taxon>Ciliophora</taxon>
        <taxon>Postciliodesmatophora</taxon>
        <taxon>Heterotrichea</taxon>
        <taxon>Heterotrichida</taxon>
        <taxon>Stentoridae</taxon>
        <taxon>Stentor</taxon>
    </lineage>
</organism>
<accession>A0A1R2BHZ3</accession>
<comment type="caution">
    <text evidence="1">The sequence shown here is derived from an EMBL/GenBank/DDBJ whole genome shotgun (WGS) entry which is preliminary data.</text>
</comment>
<dbReference type="Proteomes" id="UP000187209">
    <property type="component" value="Unassembled WGS sequence"/>
</dbReference>
<reference evidence="1 2" key="1">
    <citation type="submission" date="2016-11" db="EMBL/GenBank/DDBJ databases">
        <title>The macronuclear genome of Stentor coeruleus: a giant cell with tiny introns.</title>
        <authorList>
            <person name="Slabodnick M."/>
            <person name="Ruby J.G."/>
            <person name="Reiff S.B."/>
            <person name="Swart E.C."/>
            <person name="Gosai S."/>
            <person name="Prabakaran S."/>
            <person name="Witkowska E."/>
            <person name="Larue G.E."/>
            <person name="Fisher S."/>
            <person name="Freeman R.M."/>
            <person name="Gunawardena J."/>
            <person name="Chu W."/>
            <person name="Stover N.A."/>
            <person name="Gregory B.D."/>
            <person name="Nowacki M."/>
            <person name="Derisi J."/>
            <person name="Roy S.W."/>
            <person name="Marshall W.F."/>
            <person name="Sood P."/>
        </authorList>
    </citation>
    <scope>NUCLEOTIDE SEQUENCE [LARGE SCALE GENOMIC DNA]</scope>
    <source>
        <strain evidence="1">WM001</strain>
    </source>
</reference>
<name>A0A1R2BHZ3_9CILI</name>
<keyword evidence="2" id="KW-1185">Reference proteome</keyword>